<reference evidence="4 5" key="1">
    <citation type="journal article" date="2017" name="Mol. Biol. Evol.">
        <title>The 4-celled Tetrabaena socialis nuclear genome reveals the essential components for genetic control of cell number at the origin of multicellularity in the volvocine lineage.</title>
        <authorList>
            <person name="Featherston J."/>
            <person name="Arakaki Y."/>
            <person name="Hanschen E.R."/>
            <person name="Ferris P.J."/>
            <person name="Michod R.E."/>
            <person name="Olson B.J.S.C."/>
            <person name="Nozaki H."/>
            <person name="Durand P.M."/>
        </authorList>
    </citation>
    <scope>NUCLEOTIDE SEQUENCE [LARGE SCALE GENOMIC DNA]</scope>
    <source>
        <strain evidence="4 5">NIES-571</strain>
    </source>
</reference>
<evidence type="ECO:0000313" key="4">
    <source>
        <dbReference type="EMBL" id="PNH09951.1"/>
    </source>
</evidence>
<feature type="compositionally biased region" description="Low complexity" evidence="2">
    <location>
        <begin position="52"/>
        <end position="61"/>
    </location>
</feature>
<keyword evidence="4" id="KW-0269">Exonuclease</keyword>
<dbReference type="InterPro" id="IPR050180">
    <property type="entry name" value="RNR_Ribonuclease"/>
</dbReference>
<evidence type="ECO:0000256" key="2">
    <source>
        <dbReference type="SAM" id="MobiDB-lite"/>
    </source>
</evidence>
<dbReference type="GO" id="GO:0006402">
    <property type="term" value="P:mRNA catabolic process"/>
    <property type="evidence" value="ECO:0007669"/>
    <property type="project" value="TreeGrafter"/>
</dbReference>
<feature type="domain" description="RNB" evidence="3">
    <location>
        <begin position="66"/>
        <end position="306"/>
    </location>
</feature>
<dbReference type="PANTHER" id="PTHR23355">
    <property type="entry name" value="RIBONUCLEASE"/>
    <property type="match status" value="1"/>
</dbReference>
<feature type="region of interest" description="Disordered" evidence="2">
    <location>
        <begin position="1"/>
        <end position="66"/>
    </location>
</feature>
<feature type="compositionally biased region" description="Gly residues" evidence="2">
    <location>
        <begin position="28"/>
        <end position="51"/>
    </location>
</feature>
<dbReference type="AlphaFoldDB" id="A0A2J8ABQ4"/>
<dbReference type="Proteomes" id="UP000236333">
    <property type="component" value="Unassembled WGS sequence"/>
</dbReference>
<keyword evidence="4" id="KW-0540">Nuclease</keyword>
<feature type="compositionally biased region" description="Polar residues" evidence="2">
    <location>
        <begin position="98"/>
        <end position="110"/>
    </location>
</feature>
<proteinExistence type="predicted"/>
<evidence type="ECO:0000313" key="5">
    <source>
        <dbReference type="Proteomes" id="UP000236333"/>
    </source>
</evidence>
<dbReference type="GO" id="GO:0000175">
    <property type="term" value="F:3'-5'-RNA exonuclease activity"/>
    <property type="evidence" value="ECO:0007669"/>
    <property type="project" value="TreeGrafter"/>
</dbReference>
<name>A0A2J8ABQ4_9CHLO</name>
<evidence type="ECO:0000259" key="3">
    <source>
        <dbReference type="SMART" id="SM00955"/>
    </source>
</evidence>
<dbReference type="PANTHER" id="PTHR23355:SF30">
    <property type="entry name" value="DIS3-LIKE EXONUCLEASE 1"/>
    <property type="match status" value="1"/>
</dbReference>
<organism evidence="4 5">
    <name type="scientific">Tetrabaena socialis</name>
    <dbReference type="NCBI Taxonomy" id="47790"/>
    <lineage>
        <taxon>Eukaryota</taxon>
        <taxon>Viridiplantae</taxon>
        <taxon>Chlorophyta</taxon>
        <taxon>core chlorophytes</taxon>
        <taxon>Chlorophyceae</taxon>
        <taxon>CS clade</taxon>
        <taxon>Chlamydomonadales</taxon>
        <taxon>Tetrabaenaceae</taxon>
        <taxon>Tetrabaena</taxon>
    </lineage>
</organism>
<protein>
    <recommendedName>
        <fullName evidence="1">DIS3-like exonuclease 1</fullName>
    </recommendedName>
</protein>
<feature type="compositionally biased region" description="Basic and acidic residues" evidence="2">
    <location>
        <begin position="1"/>
        <end position="23"/>
    </location>
</feature>
<keyword evidence="5" id="KW-1185">Reference proteome</keyword>
<dbReference type="EMBL" id="PGGS01000072">
    <property type="protein sequence ID" value="PNH09951.1"/>
    <property type="molecule type" value="Genomic_DNA"/>
</dbReference>
<dbReference type="GO" id="GO:0003723">
    <property type="term" value="F:RNA binding"/>
    <property type="evidence" value="ECO:0007669"/>
    <property type="project" value="InterPro"/>
</dbReference>
<evidence type="ECO:0000256" key="1">
    <source>
        <dbReference type="ARBA" id="ARBA00016366"/>
    </source>
</evidence>
<dbReference type="InterPro" id="IPR001900">
    <property type="entry name" value="RNase_II/R"/>
</dbReference>
<dbReference type="SMART" id="SM00955">
    <property type="entry name" value="RNB"/>
    <property type="match status" value="1"/>
</dbReference>
<feature type="region of interest" description="Disordered" evidence="2">
    <location>
        <begin position="92"/>
        <end position="117"/>
    </location>
</feature>
<dbReference type="Pfam" id="PF00773">
    <property type="entry name" value="RNB"/>
    <property type="match status" value="1"/>
</dbReference>
<comment type="caution">
    <text evidence="4">The sequence shown here is derived from an EMBL/GenBank/DDBJ whole genome shotgun (WGS) entry which is preliminary data.</text>
</comment>
<keyword evidence="4" id="KW-0378">Hydrolase</keyword>
<dbReference type="SUPFAM" id="SSF50249">
    <property type="entry name" value="Nucleic acid-binding proteins"/>
    <property type="match status" value="1"/>
</dbReference>
<gene>
    <name evidence="4" type="ORF">TSOC_003380</name>
</gene>
<dbReference type="InterPro" id="IPR012340">
    <property type="entry name" value="NA-bd_OB-fold"/>
</dbReference>
<sequence length="318" mass="35447">MVKAQQKPDKGARQRIPKDRDDDAGPSTSGGDGARGSGGDGPAAGGGGRSGSIGQRTSGIRNKQKRSEMYHKLKVQQEVGCTDVDDAMHVRFLDPNDQLPTTTTTSSHLANRQPPPPVRVEVGVHIADVSWFVRAGGMLDGEARDRATSVYLVDRRLDMLPGLLSERLCSLREGVERLAVSVIWTLARRERPRREAAVVAEDGGYDGSYEYEVEDVWYGRTIIRSRHQLHYQQGLSASMHGNAHHRYVFEEKEARDPEAKGKDAGKKKKAVVARLQELGPRFTLKLLSLQKGTFDSKNGEFEWLPKKENKTSRRRFFL</sequence>
<accession>A0A2J8ABQ4</accession>
<dbReference type="OrthoDB" id="10253204at2759"/>